<dbReference type="Proteomes" id="UP000479190">
    <property type="component" value="Unassembled WGS sequence"/>
</dbReference>
<sequence>MPSQLGSDPRLDYPEPQQQQQQHEVAKHPSLESVLARKLELMAAIAAAARMHQLRERLQQQQDEQQQQARRRQPEFTFSFGKVATSTDDDTPRPFAVAPNDPRYYEEEPPLVDQREADRLFSNYDLSAFDPKTSIVSIADTDEETLKTSRVDTPIEQHQLQQQQQQQQKQKQTIASEMQDEDSDLQGPRQSMSVTNKAIIDATTSRKVWKSARDENEADWLPEVNVGPVTSSFAFGMLPEPQRRAEHDPLVVSLDKDGSNRDLYFIGNLTDRVLFLFSFDFQSMLRNKNFFSVMVAGCSAAAMFALVLISLTWCRSSNQEAGSVSEPESDEENDEGDYTVYECPGLAPVKSAISAKISRMKLNQRILLYRCFFFSTLQTGEMEVKNPLFHDDSVTSQKSKPRPNGKDA</sequence>
<dbReference type="PANTHER" id="PTHR23352">
    <property type="entry name" value="NEURAL PROLIFERATION DIFFERENTIATION AND CONTROL PROTEIN-1 NPDC-1 PROTEIN"/>
    <property type="match status" value="1"/>
</dbReference>
<keyword evidence="4" id="KW-1185">Reference proteome</keyword>
<dbReference type="Pfam" id="PF06809">
    <property type="entry name" value="NPDC1"/>
    <property type="match status" value="1"/>
</dbReference>
<evidence type="ECO:0000313" key="3">
    <source>
        <dbReference type="EMBL" id="CAB0032563.1"/>
    </source>
</evidence>
<protein>
    <submittedName>
        <fullName evidence="3">Uncharacterized protein</fullName>
    </submittedName>
</protein>
<dbReference type="EMBL" id="CADCXV010000683">
    <property type="protein sequence ID" value="CAB0032563.1"/>
    <property type="molecule type" value="Genomic_DNA"/>
</dbReference>
<dbReference type="OrthoDB" id="6270617at2759"/>
<keyword evidence="2" id="KW-0472">Membrane</keyword>
<feature type="region of interest" description="Disordered" evidence="1">
    <location>
        <begin position="156"/>
        <end position="193"/>
    </location>
</feature>
<dbReference type="PANTHER" id="PTHR23352:SF2">
    <property type="entry name" value="NEURAL PROLIFERATION DIFFERENTIATION AND CONTROL PROTEIN 1"/>
    <property type="match status" value="1"/>
</dbReference>
<dbReference type="AlphaFoldDB" id="A0A6H5I7Y1"/>
<dbReference type="InterPro" id="IPR009635">
    <property type="entry name" value="NPDC1"/>
</dbReference>
<feature type="compositionally biased region" description="Low complexity" evidence="1">
    <location>
        <begin position="157"/>
        <end position="172"/>
    </location>
</feature>
<evidence type="ECO:0000256" key="1">
    <source>
        <dbReference type="SAM" id="MobiDB-lite"/>
    </source>
</evidence>
<reference evidence="3 4" key="1">
    <citation type="submission" date="2020-02" db="EMBL/GenBank/DDBJ databases">
        <authorList>
            <person name="Ferguson B K."/>
        </authorList>
    </citation>
    <scope>NUCLEOTIDE SEQUENCE [LARGE SCALE GENOMIC DNA]</scope>
</reference>
<name>A0A6H5I7Y1_9HYME</name>
<feature type="compositionally biased region" description="Low complexity" evidence="1">
    <location>
        <begin position="59"/>
        <end position="68"/>
    </location>
</feature>
<evidence type="ECO:0000313" key="4">
    <source>
        <dbReference type="Proteomes" id="UP000479190"/>
    </source>
</evidence>
<dbReference type="GO" id="GO:0016020">
    <property type="term" value="C:membrane"/>
    <property type="evidence" value="ECO:0007669"/>
    <property type="project" value="InterPro"/>
</dbReference>
<accession>A0A6H5I7Y1</accession>
<keyword evidence="2" id="KW-0812">Transmembrane</keyword>
<keyword evidence="2" id="KW-1133">Transmembrane helix</keyword>
<evidence type="ECO:0000256" key="2">
    <source>
        <dbReference type="SAM" id="Phobius"/>
    </source>
</evidence>
<gene>
    <name evidence="3" type="ORF">TBRA_LOCUS4494</name>
</gene>
<feature type="region of interest" description="Disordered" evidence="1">
    <location>
        <begin position="1"/>
        <end position="30"/>
    </location>
</feature>
<feature type="region of interest" description="Disordered" evidence="1">
    <location>
        <begin position="56"/>
        <end position="113"/>
    </location>
</feature>
<feature type="transmembrane region" description="Helical" evidence="2">
    <location>
        <begin position="290"/>
        <end position="313"/>
    </location>
</feature>
<organism evidence="3 4">
    <name type="scientific">Trichogramma brassicae</name>
    <dbReference type="NCBI Taxonomy" id="86971"/>
    <lineage>
        <taxon>Eukaryota</taxon>
        <taxon>Metazoa</taxon>
        <taxon>Ecdysozoa</taxon>
        <taxon>Arthropoda</taxon>
        <taxon>Hexapoda</taxon>
        <taxon>Insecta</taxon>
        <taxon>Pterygota</taxon>
        <taxon>Neoptera</taxon>
        <taxon>Endopterygota</taxon>
        <taxon>Hymenoptera</taxon>
        <taxon>Apocrita</taxon>
        <taxon>Proctotrupomorpha</taxon>
        <taxon>Chalcidoidea</taxon>
        <taxon>Trichogrammatidae</taxon>
        <taxon>Trichogramma</taxon>
    </lineage>
</organism>
<proteinExistence type="predicted"/>